<name>Q97U38_SACS2</name>
<dbReference type="KEGG" id="sso:SSO12142"/>
<gene>
    <name evidence="1" type="ordered locus">SSO12142</name>
</gene>
<dbReference type="AlphaFoldDB" id="Q97U38"/>
<dbReference type="Proteomes" id="UP000001974">
    <property type="component" value="Chromosome"/>
</dbReference>
<sequence>MELKRAVLSFKETYAQAMAVTAPLGSVVSTTTAAILYAGSSGYIHHVFILNNKCLMDLYLVDVY</sequence>
<dbReference type="STRING" id="273057.SSO12142"/>
<dbReference type="InParanoid" id="Q97U38"/>
<protein>
    <submittedName>
        <fullName evidence="1">Uncharacterized protein</fullName>
    </submittedName>
</protein>
<dbReference type="PATRIC" id="fig|273057.12.peg.3289"/>
<dbReference type="PIR" id="E90503">
    <property type="entry name" value="E90503"/>
</dbReference>
<dbReference type="EnsemblBacteria" id="AAK43284">
    <property type="protein sequence ID" value="AAK43284"/>
    <property type="gene ID" value="SSO12142"/>
</dbReference>
<keyword evidence="2" id="KW-1185">Reference proteome</keyword>
<accession>Q97U38</accession>
<dbReference type="eggNOG" id="arCOG03652">
    <property type="taxonomic scope" value="Archaea"/>
</dbReference>
<dbReference type="HOGENOM" id="CLU_2857280_0_0_2"/>
<proteinExistence type="predicted"/>
<dbReference type="PaxDb" id="273057-SSO12142"/>
<organism evidence="1 2">
    <name type="scientific">Saccharolobus solfataricus (strain ATCC 35092 / DSM 1617 / JCM 11322 / P2)</name>
    <name type="common">Sulfolobus solfataricus</name>
    <dbReference type="NCBI Taxonomy" id="273057"/>
    <lineage>
        <taxon>Archaea</taxon>
        <taxon>Thermoproteota</taxon>
        <taxon>Thermoprotei</taxon>
        <taxon>Sulfolobales</taxon>
        <taxon>Sulfolobaceae</taxon>
        <taxon>Saccharolobus</taxon>
    </lineage>
</organism>
<evidence type="ECO:0000313" key="2">
    <source>
        <dbReference type="Proteomes" id="UP000001974"/>
    </source>
</evidence>
<evidence type="ECO:0000313" key="1">
    <source>
        <dbReference type="EMBL" id="AAK43284.1"/>
    </source>
</evidence>
<dbReference type="EMBL" id="AE006641">
    <property type="protein sequence ID" value="AAK43284.1"/>
    <property type="molecule type" value="Genomic_DNA"/>
</dbReference>
<reference evidence="2" key="1">
    <citation type="journal article" date="2001" name="Proc. Natl. Acad. Sci. U.S.A.">
        <title>The complete genome of the crenarchaeon Sulfolobus solfataricus P2.</title>
        <authorList>
            <person name="She Q."/>
            <person name="Singh R.K."/>
            <person name="Confalonieri F."/>
            <person name="Zivanovic Y."/>
            <person name="Allard G."/>
            <person name="Awayez M.J."/>
            <person name="Chan-Weiher C.C.-Y."/>
            <person name="Clausen I.G."/>
            <person name="Curtis B.A."/>
            <person name="De Moors A."/>
            <person name="Erauso G."/>
            <person name="Fletcher C."/>
            <person name="Gordon P.M.K."/>
            <person name="Heikamp-de Jong I."/>
            <person name="Jeffries A.C."/>
            <person name="Kozera C.J."/>
            <person name="Medina N."/>
            <person name="Peng X."/>
            <person name="Thi-Ngoc H.P."/>
            <person name="Redder P."/>
            <person name="Schenk M.E."/>
            <person name="Theriault C."/>
            <person name="Tolstrup N."/>
            <person name="Charlebois R.L."/>
            <person name="Doolittle W.F."/>
            <person name="Duguet M."/>
            <person name="Gaasterland T."/>
            <person name="Garrett R.A."/>
            <person name="Ragan M.A."/>
            <person name="Sensen C.W."/>
            <person name="Van der Oost J."/>
        </authorList>
    </citation>
    <scope>NUCLEOTIDE SEQUENCE [LARGE SCALE GENOMIC DNA]</scope>
    <source>
        <strain evidence="2">ATCC 35092 / DSM 1617 / JCM 11322 / P2</strain>
    </source>
</reference>